<reference evidence="1" key="1">
    <citation type="submission" date="2018-11" db="EMBL/GenBank/DDBJ databases">
        <authorList>
            <consortium name="Pathogen Informatics"/>
        </authorList>
    </citation>
    <scope>NUCLEOTIDE SEQUENCE</scope>
</reference>
<proteinExistence type="predicted"/>
<dbReference type="Proteomes" id="UP000784294">
    <property type="component" value="Unassembled WGS sequence"/>
</dbReference>
<name>A0A448WZY8_9PLAT</name>
<evidence type="ECO:0000313" key="2">
    <source>
        <dbReference type="Proteomes" id="UP000784294"/>
    </source>
</evidence>
<dbReference type="EMBL" id="CAAALY010068461">
    <property type="protein sequence ID" value="VEL24575.1"/>
    <property type="molecule type" value="Genomic_DNA"/>
</dbReference>
<accession>A0A448WZY8</accession>
<dbReference type="AlphaFoldDB" id="A0A448WZY8"/>
<protein>
    <submittedName>
        <fullName evidence="1">Uncharacterized protein</fullName>
    </submittedName>
</protein>
<organism evidence="1 2">
    <name type="scientific">Protopolystoma xenopodis</name>
    <dbReference type="NCBI Taxonomy" id="117903"/>
    <lineage>
        <taxon>Eukaryota</taxon>
        <taxon>Metazoa</taxon>
        <taxon>Spiralia</taxon>
        <taxon>Lophotrochozoa</taxon>
        <taxon>Platyhelminthes</taxon>
        <taxon>Monogenea</taxon>
        <taxon>Polyopisthocotylea</taxon>
        <taxon>Polystomatidea</taxon>
        <taxon>Polystomatidae</taxon>
        <taxon>Protopolystoma</taxon>
    </lineage>
</organism>
<keyword evidence="2" id="KW-1185">Reference proteome</keyword>
<dbReference type="Gene3D" id="1.20.1420.10">
    <property type="entry name" value="Talin, central domain"/>
    <property type="match status" value="1"/>
</dbReference>
<evidence type="ECO:0000313" key="1">
    <source>
        <dbReference type="EMBL" id="VEL24575.1"/>
    </source>
</evidence>
<comment type="caution">
    <text evidence="1">The sequence shown here is derived from an EMBL/GenBank/DDBJ whole genome shotgun (WGS) entry which is preliminary data.</text>
</comment>
<feature type="non-terminal residue" evidence="1">
    <location>
        <position position="1"/>
    </location>
</feature>
<sequence length="165" mass="18367">DEIAVSQRNGTIASVAPSVARDQLDHVRLSEDPGHVIATFGTQQVIQLQNQQLTMLHTGESQSNLTGGHLGYQQRSESPDRFMTGGTHILRHQEMSPAQRSLLMTINENVQTLEQAKRRLDIGPPTERLLPNLGTDEVGRKYIRLSVTLSLGSQNKKDTEHYHPP</sequence>
<gene>
    <name evidence="1" type="ORF">PXEA_LOCUS18015</name>
</gene>